<sequence>MCNYKMDINGEISASYYETICDYMEIINDKDSFAISINGINKNNIDMIYTILNDNRFKIHNEGYNGKGIYNINAYKIS</sequence>
<dbReference type="RefSeq" id="WP_055260268.1">
    <property type="nucleotide sequence ID" value="NZ_CABIXL010000014.1"/>
</dbReference>
<dbReference type="Proteomes" id="UP000095488">
    <property type="component" value="Unassembled WGS sequence"/>
</dbReference>
<proteinExistence type="predicted"/>
<keyword evidence="2" id="KW-1185">Reference proteome</keyword>
<name>A0ABM9UUM1_SARVE</name>
<evidence type="ECO:0000313" key="1">
    <source>
        <dbReference type="EMBL" id="CUO24689.1"/>
    </source>
</evidence>
<accession>A0ABM9UUM1</accession>
<gene>
    <name evidence="1" type="ORF">ERS852473_02295</name>
</gene>
<evidence type="ECO:0000313" key="2">
    <source>
        <dbReference type="Proteomes" id="UP000095488"/>
    </source>
</evidence>
<dbReference type="EMBL" id="CYZR01000014">
    <property type="protein sequence ID" value="CUO24689.1"/>
    <property type="molecule type" value="Genomic_DNA"/>
</dbReference>
<comment type="caution">
    <text evidence="1">The sequence shown here is derived from an EMBL/GenBank/DDBJ whole genome shotgun (WGS) entry which is preliminary data.</text>
</comment>
<protein>
    <submittedName>
        <fullName evidence="1">Uncharacterized protein</fullName>
    </submittedName>
</protein>
<reference evidence="1 2" key="1">
    <citation type="submission" date="2015-09" db="EMBL/GenBank/DDBJ databases">
        <authorList>
            <consortium name="Pathogen Informatics"/>
        </authorList>
    </citation>
    <scope>NUCLEOTIDE SEQUENCE [LARGE SCALE GENOMIC DNA]</scope>
    <source>
        <strain evidence="1 2">2789STDY5834858</strain>
    </source>
</reference>
<organism evidence="1 2">
    <name type="scientific">Sarcina ventriculi</name>
    <name type="common">Clostridium ventriculi</name>
    <dbReference type="NCBI Taxonomy" id="1267"/>
    <lineage>
        <taxon>Bacteria</taxon>
        <taxon>Bacillati</taxon>
        <taxon>Bacillota</taxon>
        <taxon>Clostridia</taxon>
        <taxon>Eubacteriales</taxon>
        <taxon>Clostridiaceae</taxon>
        <taxon>Sarcina</taxon>
    </lineage>
</organism>